<sequence>MLTRKSSNFTKGRCKVCLDAGRHGNRACPLCSSLSKPRKHFPKPLNKKSTHRLRYVDASVLRNIVKHYKDDPYMMNKALKRSAYHDDVKPEKQDHGGVILAMGDFERKTPAITLNSAEGEVPSIDYKSWAVLGRKTWEGLVSICVEEDRRRPYHKRDEYCGGCVKARDMSDMARLMFGERLDWEEEEMERQNQQSPQVFMIGQPSYLGGSRSTFRDIGGHVRGFGSRRRTSLG</sequence>
<comment type="caution">
    <text evidence="1">The sequence shown here is derived from an EMBL/GenBank/DDBJ whole genome shotgun (WGS) entry which is preliminary data.</text>
</comment>
<protein>
    <submittedName>
        <fullName evidence="1">Uncharacterized protein</fullName>
    </submittedName>
</protein>
<proteinExistence type="predicted"/>
<name>A0ABR3QJ50_9PLEO</name>
<accession>A0ABR3QJ50</accession>
<keyword evidence="2" id="KW-1185">Reference proteome</keyword>
<gene>
    <name evidence="1" type="ORF">SLS59_009833</name>
</gene>
<dbReference type="EMBL" id="JAKIXB020000048">
    <property type="protein sequence ID" value="KAL1592177.1"/>
    <property type="molecule type" value="Genomic_DNA"/>
</dbReference>
<evidence type="ECO:0000313" key="1">
    <source>
        <dbReference type="EMBL" id="KAL1592177.1"/>
    </source>
</evidence>
<organism evidence="1 2">
    <name type="scientific">Nothophoma quercina</name>
    <dbReference type="NCBI Taxonomy" id="749835"/>
    <lineage>
        <taxon>Eukaryota</taxon>
        <taxon>Fungi</taxon>
        <taxon>Dikarya</taxon>
        <taxon>Ascomycota</taxon>
        <taxon>Pezizomycotina</taxon>
        <taxon>Dothideomycetes</taxon>
        <taxon>Pleosporomycetidae</taxon>
        <taxon>Pleosporales</taxon>
        <taxon>Pleosporineae</taxon>
        <taxon>Didymellaceae</taxon>
        <taxon>Nothophoma</taxon>
    </lineage>
</organism>
<evidence type="ECO:0000313" key="2">
    <source>
        <dbReference type="Proteomes" id="UP001521222"/>
    </source>
</evidence>
<reference evidence="1 2" key="1">
    <citation type="submission" date="2024-02" db="EMBL/GenBank/DDBJ databases">
        <title>De novo assembly and annotation of 12 fungi associated with fruit tree decline syndrome in Ontario, Canada.</title>
        <authorList>
            <person name="Sulman M."/>
            <person name="Ellouze W."/>
            <person name="Ilyukhin E."/>
        </authorList>
    </citation>
    <scope>NUCLEOTIDE SEQUENCE [LARGE SCALE GENOMIC DNA]</scope>
    <source>
        <strain evidence="1 2">M97-236</strain>
    </source>
</reference>
<dbReference type="Proteomes" id="UP001521222">
    <property type="component" value="Unassembled WGS sequence"/>
</dbReference>